<feature type="signal peptide" evidence="1">
    <location>
        <begin position="1"/>
        <end position="18"/>
    </location>
</feature>
<keyword evidence="4" id="KW-1185">Reference proteome</keyword>
<evidence type="ECO:0000259" key="2">
    <source>
        <dbReference type="Pfam" id="PF07007"/>
    </source>
</evidence>
<feature type="domain" description="Lysozyme inhibitor LprI-like N-terminal" evidence="2">
    <location>
        <begin position="26"/>
        <end position="116"/>
    </location>
</feature>
<keyword evidence="1" id="KW-0732">Signal</keyword>
<dbReference type="RefSeq" id="WP_085790267.1">
    <property type="nucleotide sequence ID" value="NZ_FWFK01000001.1"/>
</dbReference>
<sequence>MRLVCMFALLAATAPSWAAAQSFPCRSEATQMELTQCAYEDWQAADAELNRAWKIVKPKADRRGQGQGLLQAQRAWLQFRDATCDAERNQYEGGTIAPMIGFACLARVTRTRTQELWQYDY</sequence>
<name>A0A1X6YBC7_9RHOB</name>
<dbReference type="PANTHER" id="PTHR39176">
    <property type="entry name" value="PERIPLASMIC PROTEIN-RELATED"/>
    <property type="match status" value="1"/>
</dbReference>
<organism evidence="3 4">
    <name type="scientific">Roseivivax jejudonensis</name>
    <dbReference type="NCBI Taxonomy" id="1529041"/>
    <lineage>
        <taxon>Bacteria</taxon>
        <taxon>Pseudomonadati</taxon>
        <taxon>Pseudomonadota</taxon>
        <taxon>Alphaproteobacteria</taxon>
        <taxon>Rhodobacterales</taxon>
        <taxon>Roseobacteraceae</taxon>
        <taxon>Roseivivax</taxon>
    </lineage>
</organism>
<dbReference type="AlphaFoldDB" id="A0A1X6YBC7"/>
<dbReference type="Gene3D" id="1.20.1270.180">
    <property type="match status" value="1"/>
</dbReference>
<reference evidence="3 4" key="1">
    <citation type="submission" date="2017-03" db="EMBL/GenBank/DDBJ databases">
        <authorList>
            <person name="Afonso C.L."/>
            <person name="Miller P.J."/>
            <person name="Scott M.A."/>
            <person name="Spackman E."/>
            <person name="Goraichik I."/>
            <person name="Dimitrov K.M."/>
            <person name="Suarez D.L."/>
            <person name="Swayne D.E."/>
        </authorList>
    </citation>
    <scope>NUCLEOTIDE SEQUENCE [LARGE SCALE GENOMIC DNA]</scope>
    <source>
        <strain evidence="3 4">CECT 8625</strain>
    </source>
</reference>
<dbReference type="Pfam" id="PF07007">
    <property type="entry name" value="LprI"/>
    <property type="match status" value="1"/>
</dbReference>
<evidence type="ECO:0000313" key="4">
    <source>
        <dbReference type="Proteomes" id="UP000193570"/>
    </source>
</evidence>
<evidence type="ECO:0000313" key="3">
    <source>
        <dbReference type="EMBL" id="SLN15842.1"/>
    </source>
</evidence>
<dbReference type="Proteomes" id="UP000193570">
    <property type="component" value="Unassembled WGS sequence"/>
</dbReference>
<proteinExistence type="predicted"/>
<accession>A0A1X6YBC7</accession>
<dbReference type="OrthoDB" id="7340239at2"/>
<dbReference type="EMBL" id="FWFK01000001">
    <property type="protein sequence ID" value="SLN15842.1"/>
    <property type="molecule type" value="Genomic_DNA"/>
</dbReference>
<feature type="chain" id="PRO_5012643119" description="Lysozyme inhibitor LprI-like N-terminal domain-containing protein" evidence="1">
    <location>
        <begin position="19"/>
        <end position="121"/>
    </location>
</feature>
<evidence type="ECO:0000256" key="1">
    <source>
        <dbReference type="SAM" id="SignalP"/>
    </source>
</evidence>
<gene>
    <name evidence="3" type="ORF">ROJ8625_00519</name>
</gene>
<dbReference type="InterPro" id="IPR009739">
    <property type="entry name" value="LprI-like_N"/>
</dbReference>
<dbReference type="PANTHER" id="PTHR39176:SF1">
    <property type="entry name" value="PERIPLASMIC PROTEIN"/>
    <property type="match status" value="1"/>
</dbReference>
<protein>
    <recommendedName>
        <fullName evidence="2">Lysozyme inhibitor LprI-like N-terminal domain-containing protein</fullName>
    </recommendedName>
</protein>